<sequence length="332" mass="38536">TIFANKWLHVFTASAAEREMYLHHELENIGWSFKLRALSGYGVRTAEELLSQKDNFLREMLSGLQWHELGHGIVINELLSRKDSAFGEALAVLGANIIAVFKELLADWAPPRQKLQGPLHYFCTVSQRDANIAARQIAVYLSDNWFLGEQDDNSFANHSEITAALLLKYLGACRSVDFAGLRRELTDQRGIFYHVLSEYKRISFYLEKLIKAVDFVCGGRKVNFAELSKIYIQKVRLIEKEYPVRSLEFQVHFWAKILEDLPSLNATLLAEMKNYLAEENKRFHQFLLREYLPPNNYQTLREYICQELKNKGFYAPPDKIELDELLRYFQAA</sequence>
<evidence type="ECO:0000313" key="2">
    <source>
        <dbReference type="Proteomes" id="UP000269352"/>
    </source>
</evidence>
<feature type="non-terminal residue" evidence="1">
    <location>
        <position position="1"/>
    </location>
</feature>
<proteinExistence type="predicted"/>
<evidence type="ECO:0000313" key="1">
    <source>
        <dbReference type="EMBL" id="GBR74908.1"/>
    </source>
</evidence>
<keyword evidence="2" id="KW-1185">Reference proteome</keyword>
<name>A0A388TED4_TERA1</name>
<reference evidence="1 2" key="1">
    <citation type="journal article" date="2019" name="ISME J.">
        <title>Genome analyses of uncultured TG2/ZB3 bacteria in 'Margulisbacteria' specifically attached to ectosymbiotic spirochetes of protists in the termite gut.</title>
        <authorList>
            <person name="Utami Y.D."/>
            <person name="Kuwahara H."/>
            <person name="Igai K."/>
            <person name="Murakami T."/>
            <person name="Sugaya K."/>
            <person name="Morikawa T."/>
            <person name="Nagura Y."/>
            <person name="Yuki M."/>
            <person name="Deevong P."/>
            <person name="Inoue T."/>
            <person name="Kihara K."/>
            <person name="Lo N."/>
            <person name="Yamada A."/>
            <person name="Ohkuma M."/>
            <person name="Hongoh Y."/>
        </authorList>
    </citation>
    <scope>NUCLEOTIDE SEQUENCE [LARGE SCALE GENOMIC DNA]</scope>
    <source>
        <strain evidence="1">NkOx7-01</strain>
    </source>
</reference>
<dbReference type="Proteomes" id="UP000269352">
    <property type="component" value="Unassembled WGS sequence"/>
</dbReference>
<accession>A0A388TED4</accession>
<dbReference type="AlphaFoldDB" id="A0A388TED4"/>
<protein>
    <submittedName>
        <fullName evidence="1">Uncharacterized protein</fullName>
    </submittedName>
</protein>
<gene>
    <name evidence="1" type="ORF">NO1_2001</name>
</gene>
<dbReference type="EMBL" id="BGZN01000104">
    <property type="protein sequence ID" value="GBR74908.1"/>
    <property type="molecule type" value="Genomic_DNA"/>
</dbReference>
<organism evidence="1 2">
    <name type="scientific">Termititenax aidoneus</name>
    <dbReference type="NCBI Taxonomy" id="2218524"/>
    <lineage>
        <taxon>Bacteria</taxon>
        <taxon>Bacillati</taxon>
        <taxon>Candidatus Margulisiibacteriota</taxon>
        <taxon>Candidatus Termititenacia</taxon>
        <taxon>Candidatus Termititenacales</taxon>
        <taxon>Candidatus Termititenacaceae</taxon>
        <taxon>Candidatus Termititenax</taxon>
    </lineage>
</organism>
<comment type="caution">
    <text evidence="1">The sequence shown here is derived from an EMBL/GenBank/DDBJ whole genome shotgun (WGS) entry which is preliminary data.</text>
</comment>